<organism evidence="1 2">
    <name type="scientific">Setomelanomma holmii</name>
    <dbReference type="NCBI Taxonomy" id="210430"/>
    <lineage>
        <taxon>Eukaryota</taxon>
        <taxon>Fungi</taxon>
        <taxon>Dikarya</taxon>
        <taxon>Ascomycota</taxon>
        <taxon>Pezizomycotina</taxon>
        <taxon>Dothideomycetes</taxon>
        <taxon>Pleosporomycetidae</taxon>
        <taxon>Pleosporales</taxon>
        <taxon>Pleosporineae</taxon>
        <taxon>Phaeosphaeriaceae</taxon>
        <taxon>Setomelanomma</taxon>
    </lineage>
</organism>
<dbReference type="PANTHER" id="PTHR38790">
    <property type="entry name" value="2EXR DOMAIN-CONTAINING PROTEIN-RELATED"/>
    <property type="match status" value="1"/>
</dbReference>
<evidence type="ECO:0000313" key="1">
    <source>
        <dbReference type="EMBL" id="KAF2035773.1"/>
    </source>
</evidence>
<proteinExistence type="predicted"/>
<dbReference type="OrthoDB" id="3695492at2759"/>
<dbReference type="Proteomes" id="UP000799777">
    <property type="component" value="Unassembled WGS sequence"/>
</dbReference>
<gene>
    <name evidence="1" type="ORF">EK21DRAFT_106617</name>
</gene>
<reference evidence="1" key="1">
    <citation type="journal article" date="2020" name="Stud. Mycol.">
        <title>101 Dothideomycetes genomes: a test case for predicting lifestyles and emergence of pathogens.</title>
        <authorList>
            <person name="Haridas S."/>
            <person name="Albert R."/>
            <person name="Binder M."/>
            <person name="Bloem J."/>
            <person name="Labutti K."/>
            <person name="Salamov A."/>
            <person name="Andreopoulos B."/>
            <person name="Baker S."/>
            <person name="Barry K."/>
            <person name="Bills G."/>
            <person name="Bluhm B."/>
            <person name="Cannon C."/>
            <person name="Castanera R."/>
            <person name="Culley D."/>
            <person name="Daum C."/>
            <person name="Ezra D."/>
            <person name="Gonzalez J."/>
            <person name="Henrissat B."/>
            <person name="Kuo A."/>
            <person name="Liang C."/>
            <person name="Lipzen A."/>
            <person name="Lutzoni F."/>
            <person name="Magnuson J."/>
            <person name="Mondo S."/>
            <person name="Nolan M."/>
            <person name="Ohm R."/>
            <person name="Pangilinan J."/>
            <person name="Park H.-J."/>
            <person name="Ramirez L."/>
            <person name="Alfaro M."/>
            <person name="Sun H."/>
            <person name="Tritt A."/>
            <person name="Yoshinaga Y."/>
            <person name="Zwiers L.-H."/>
            <person name="Turgeon B."/>
            <person name="Goodwin S."/>
            <person name="Spatafora J."/>
            <person name="Crous P."/>
            <person name="Grigoriev I."/>
        </authorList>
    </citation>
    <scope>NUCLEOTIDE SEQUENCE</scope>
    <source>
        <strain evidence="1">CBS 110217</strain>
    </source>
</reference>
<protein>
    <submittedName>
        <fullName evidence="1">Uncharacterized protein</fullName>
    </submittedName>
</protein>
<dbReference type="AlphaFoldDB" id="A0A9P4HJZ5"/>
<name>A0A9P4HJZ5_9PLEO</name>
<evidence type="ECO:0000313" key="2">
    <source>
        <dbReference type="Proteomes" id="UP000799777"/>
    </source>
</evidence>
<keyword evidence="2" id="KW-1185">Reference proteome</keyword>
<accession>A0A9P4HJZ5</accession>
<dbReference type="PANTHER" id="PTHR38790:SF4">
    <property type="entry name" value="2EXR DOMAIN-CONTAINING PROTEIN"/>
    <property type="match status" value="1"/>
</dbReference>
<sequence>MAPLVNESITTRNQRLSPLLCLPAELRLKIYENVLGGRSLIPSFFRDSPRSEPRLVVYQMYTNRSGKLLHKEIDPPSQVLLVSRQVNAEAALLPFKLNEFVLKNVPAFNTLLDWLTRD</sequence>
<dbReference type="EMBL" id="ML978156">
    <property type="protein sequence ID" value="KAF2035773.1"/>
    <property type="molecule type" value="Genomic_DNA"/>
</dbReference>
<comment type="caution">
    <text evidence="1">The sequence shown here is derived from an EMBL/GenBank/DDBJ whole genome shotgun (WGS) entry which is preliminary data.</text>
</comment>